<dbReference type="Proteomes" id="UP000579605">
    <property type="component" value="Unassembled WGS sequence"/>
</dbReference>
<feature type="region of interest" description="Disordered" evidence="3">
    <location>
        <begin position="128"/>
        <end position="171"/>
    </location>
</feature>
<keyword evidence="6" id="KW-1185">Reference proteome</keyword>
<evidence type="ECO:0000313" key="5">
    <source>
        <dbReference type="EMBL" id="NYH90913.1"/>
    </source>
</evidence>
<gene>
    <name evidence="5" type="ORF">F4554_003551</name>
</gene>
<dbReference type="EMBL" id="JACBZH010000001">
    <property type="protein sequence ID" value="NYH90913.1"/>
    <property type="molecule type" value="Genomic_DNA"/>
</dbReference>
<feature type="compositionally biased region" description="Basic and acidic residues" evidence="3">
    <location>
        <begin position="147"/>
        <end position="160"/>
    </location>
</feature>
<dbReference type="PANTHER" id="PTHR11527">
    <property type="entry name" value="HEAT-SHOCK PROTEIN 20 FAMILY MEMBER"/>
    <property type="match status" value="1"/>
</dbReference>
<feature type="domain" description="SHSP" evidence="4">
    <location>
        <begin position="32"/>
        <end position="141"/>
    </location>
</feature>
<dbReference type="InterPro" id="IPR002068">
    <property type="entry name" value="A-crystallin/Hsp20_dom"/>
</dbReference>
<accession>A0A852ZF50</accession>
<evidence type="ECO:0000313" key="6">
    <source>
        <dbReference type="Proteomes" id="UP000579605"/>
    </source>
</evidence>
<organism evidence="5 6">
    <name type="scientific">Actinopolymorpha rutila</name>
    <dbReference type="NCBI Taxonomy" id="446787"/>
    <lineage>
        <taxon>Bacteria</taxon>
        <taxon>Bacillati</taxon>
        <taxon>Actinomycetota</taxon>
        <taxon>Actinomycetes</taxon>
        <taxon>Propionibacteriales</taxon>
        <taxon>Actinopolymorphaceae</taxon>
        <taxon>Actinopolymorpha</taxon>
    </lineage>
</organism>
<dbReference type="PROSITE" id="PS01031">
    <property type="entry name" value="SHSP"/>
    <property type="match status" value="1"/>
</dbReference>
<sequence>MATRQLAMRTFPDFLDWAENLPQVLAWGSQQAPTEVRGMRVEQFVDDGTYVVRAELPGMDPEDIKIEVDNSILTIRGERREERHDRGSTEFHYGLFERRVMLPDGADESEISARYDAGVLEVSVPVREQMAEPRTIPVQRTETNQKANEKANEKADEKKSGRGAGETAKKK</sequence>
<dbReference type="Pfam" id="PF00011">
    <property type="entry name" value="HSP20"/>
    <property type="match status" value="1"/>
</dbReference>
<dbReference type="CDD" id="cd06464">
    <property type="entry name" value="ACD_sHsps-like"/>
    <property type="match status" value="1"/>
</dbReference>
<dbReference type="InterPro" id="IPR008978">
    <property type="entry name" value="HSP20-like_chaperone"/>
</dbReference>
<comment type="similarity">
    <text evidence="1 2">Belongs to the small heat shock protein (HSP20) family.</text>
</comment>
<evidence type="ECO:0000256" key="3">
    <source>
        <dbReference type="SAM" id="MobiDB-lite"/>
    </source>
</evidence>
<dbReference type="AlphaFoldDB" id="A0A852ZF50"/>
<reference evidence="5 6" key="1">
    <citation type="submission" date="2020-07" db="EMBL/GenBank/DDBJ databases">
        <title>Sequencing the genomes of 1000 actinobacteria strains.</title>
        <authorList>
            <person name="Klenk H.-P."/>
        </authorList>
    </citation>
    <scope>NUCLEOTIDE SEQUENCE [LARGE SCALE GENOMIC DNA]</scope>
    <source>
        <strain evidence="5 6">DSM 18448</strain>
    </source>
</reference>
<comment type="caution">
    <text evidence="5">The sequence shown here is derived from an EMBL/GenBank/DDBJ whole genome shotgun (WGS) entry which is preliminary data.</text>
</comment>
<dbReference type="RefSeq" id="WP_179788590.1">
    <property type="nucleotide sequence ID" value="NZ_BAAARR010000020.1"/>
</dbReference>
<dbReference type="InterPro" id="IPR031107">
    <property type="entry name" value="Small_HSP"/>
</dbReference>
<evidence type="ECO:0000256" key="2">
    <source>
        <dbReference type="RuleBase" id="RU003616"/>
    </source>
</evidence>
<dbReference type="Gene3D" id="2.60.40.790">
    <property type="match status" value="1"/>
</dbReference>
<proteinExistence type="inferred from homology"/>
<evidence type="ECO:0000256" key="1">
    <source>
        <dbReference type="PROSITE-ProRule" id="PRU00285"/>
    </source>
</evidence>
<name>A0A852ZF50_9ACTN</name>
<dbReference type="SUPFAM" id="SSF49764">
    <property type="entry name" value="HSP20-like chaperones"/>
    <property type="match status" value="1"/>
</dbReference>
<protein>
    <submittedName>
        <fullName evidence="5">HSP20 family molecular chaperone IbpA</fullName>
    </submittedName>
</protein>
<evidence type="ECO:0000259" key="4">
    <source>
        <dbReference type="PROSITE" id="PS01031"/>
    </source>
</evidence>